<feature type="compositionally biased region" description="Acidic residues" evidence="1">
    <location>
        <begin position="368"/>
        <end position="377"/>
    </location>
</feature>
<feature type="region of interest" description="Disordered" evidence="1">
    <location>
        <begin position="1145"/>
        <end position="1211"/>
    </location>
</feature>
<feature type="region of interest" description="Disordered" evidence="1">
    <location>
        <begin position="1351"/>
        <end position="1391"/>
    </location>
</feature>
<feature type="compositionally biased region" description="Gly residues" evidence="1">
    <location>
        <begin position="1252"/>
        <end position="1265"/>
    </location>
</feature>
<feature type="region of interest" description="Disordered" evidence="1">
    <location>
        <begin position="1248"/>
        <end position="1311"/>
    </location>
</feature>
<organism evidence="2 3">
    <name type="scientific">Cystoisospora suis</name>
    <dbReference type="NCBI Taxonomy" id="483139"/>
    <lineage>
        <taxon>Eukaryota</taxon>
        <taxon>Sar</taxon>
        <taxon>Alveolata</taxon>
        <taxon>Apicomplexa</taxon>
        <taxon>Conoidasida</taxon>
        <taxon>Coccidia</taxon>
        <taxon>Eucoccidiorida</taxon>
        <taxon>Eimeriorina</taxon>
        <taxon>Sarcocystidae</taxon>
        <taxon>Cystoisospora</taxon>
    </lineage>
</organism>
<feature type="compositionally biased region" description="Low complexity" evidence="1">
    <location>
        <begin position="1285"/>
        <end position="1302"/>
    </location>
</feature>
<dbReference type="Proteomes" id="UP000221165">
    <property type="component" value="Unassembled WGS sequence"/>
</dbReference>
<keyword evidence="2" id="KW-0812">Transmembrane</keyword>
<feature type="compositionally biased region" description="Polar residues" evidence="1">
    <location>
        <begin position="1708"/>
        <end position="1727"/>
    </location>
</feature>
<feature type="compositionally biased region" description="Basic and acidic residues" evidence="1">
    <location>
        <begin position="933"/>
        <end position="945"/>
    </location>
</feature>
<gene>
    <name evidence="2" type="ORF">CSUI_005968</name>
</gene>
<dbReference type="EMBL" id="MIGC01002965">
    <property type="protein sequence ID" value="PHJ20200.1"/>
    <property type="molecule type" value="Genomic_DNA"/>
</dbReference>
<feature type="region of interest" description="Disordered" evidence="1">
    <location>
        <begin position="1062"/>
        <end position="1103"/>
    </location>
</feature>
<evidence type="ECO:0000256" key="1">
    <source>
        <dbReference type="SAM" id="MobiDB-lite"/>
    </source>
</evidence>
<dbReference type="OrthoDB" id="332209at2759"/>
<feature type="compositionally biased region" description="Polar residues" evidence="1">
    <location>
        <begin position="951"/>
        <end position="960"/>
    </location>
</feature>
<feature type="compositionally biased region" description="Basic and acidic residues" evidence="1">
    <location>
        <begin position="1351"/>
        <end position="1360"/>
    </location>
</feature>
<dbReference type="VEuPathDB" id="ToxoDB:CSUI_005968"/>
<feature type="compositionally biased region" description="Low complexity" evidence="1">
    <location>
        <begin position="1199"/>
        <end position="1211"/>
    </location>
</feature>
<name>A0A2C6KI72_9APIC</name>
<sequence>MPVCDSLSGPFCPHIPHQRMLRFGALQPHQCSLARGGQEQELEDEMEVFEDESEALEPELVPAFRTSLTGRAFEQNPDLFLAYVHRMPLLSSSSTAGSSVPATIPACRLATSSPALLSGTYGTPARPKNKATPVRGPGACVGVDWGVTHVSRDWSALYGHRTPRHHPEVPYQTRGLFLENALGDVSSSPAMSEALSSAIGQIGLGRSTLDDVWANAARSRHLSADDLPFPFYPSFLAGQKALEASAASPALFPPELLSSPSASTYKTSVDFLPSDLQRFVCFLRQGSTGVHDQSRCILAKELGSLPANLKASTEAVPRGWVSTSHLLTFDKSKAPFAYPFLERTYSRGLPLDAQARWTGLWEVAPVDQGEDPGAEEAESARGHETPRLWDDDALFLQQFVRQEVSTLAPAALPRVPARYYERGVGGLSELEAQQGRGGASFTLADRVSTAKPERTENGGANGITTLSAASFSDSRPSGQEAATSFLTASLTSLPPPVRRRPPVPFFTLAVLSSGEGSVRLGTSFVASGVWVKAVRNFSPSPRHSRSFLSRSVFVFSGLLEAKEVFYGYIPVSHLIAKTALWKGPKQTPELEFVNLLDFLPSTTTPWSRIDSLKFHYALLPPGANPNMTGGPTGAASGPFFPERHSGGGGGARVLPSSLQPLISETVSGLEYKVALGGLIVHVAQRSSSTRSVYYIEESSVEGQRLLGTLGLGESSEEHDAKQEARGAAVGREEPSVQDKWREIKKLAGDLLYGEPLASLFEPDPTNRGDSAESVQVHWESLGNADTGSDDAGHEVGFPYSHGLDFRRHGQRDNFIKEASTLIAGRRRQIRKALRDVTLEILRAELDAQAFKAVASSFTDAFVKSGNVRKLEPLNPVISSASLPPFAVQEEDGDDNDNGSMYVGVLRVLGDPSGEYIWHQAGHSAVAATAIADAERQSRERKRRGETAPVSGISSSGMLMPNSGTTWGSNRRLAMAKFDNLNNSVIDLRLPARSVGVYIQQVPVEAPLISFNDASDLKLVLWRRVSGEYRFRHRREIQKPLGLGSGLLKNMKGVMDQVLEALGNRPARREKDVTRPKPLVPASATTPSTGTGLRTPSKTAGPETSLKEAFQSILSLLADLKEKQRALPGETEEDWMIAFETEDVNGSFSSSSLSAAPGERGRSTSSVRPIAPAAENASSQGHLPAHTPSAPPGVGGHTPGATGVSTSVTGSASLRTPVYDPVLGEFSTASHSADGFRAASALSTVSAVQPDGRAGGGSSEGAGVEGGFPLSQSGAAQPLYPGSPMAQGRAAAGEAERQNALPGPNGGLGPRARMPERAAFVDIDAGPAGEGTDLPPDLTRLFSSFIARIKEKPEPGRRAAKAEFSNSKSKTGEDRSKDKRPPMAEPFSLGFMVGPDGRVMPLTLGEGGMLSGDRLAEQLPEFLRSMSGNTSFLDLAGNLAGQLQAQQAAGPLGAPVDLEQVLQSFTAGLQHNHRGTEDPSGGVSMPSFAQVAELLANQFSQARQFSASGAASSSLPSHGDTEDWRSSLTHSIESLREFAGRLSNATLFVSLDDKKAKAESQAHGEKSADSDADLPFGLPFGSFPAAGGSLNERVSPDQIGAAVLAAMTGMTSVVSPAPPPNNSTEARITMDQHKGVLGGEVVSALEQMKSYMGFDVVPPEMLGSHFERAGPSRNSAGQSSGGAGEGRRRPPPNLFAELLGVKNSEESELQPSKNTSAKQKKLPQQTPKGVSRRPKTGVLKEAQSEQTKFSEESGVLPTE</sequence>
<proteinExistence type="predicted"/>
<evidence type="ECO:0000313" key="2">
    <source>
        <dbReference type="EMBL" id="PHJ20200.1"/>
    </source>
</evidence>
<comment type="caution">
    <text evidence="2">The sequence shown here is derived from an EMBL/GenBank/DDBJ whole genome shotgun (WGS) entry which is preliminary data.</text>
</comment>
<feature type="region of interest" description="Disordered" evidence="1">
    <location>
        <begin position="712"/>
        <end position="733"/>
    </location>
</feature>
<reference evidence="2 3" key="1">
    <citation type="journal article" date="2017" name="Int. J. Parasitol.">
        <title>The genome of the protozoan parasite Cystoisospora suis and a reverse vaccinology approach to identify vaccine candidates.</title>
        <authorList>
            <person name="Palmieri N."/>
            <person name="Shrestha A."/>
            <person name="Ruttkowski B."/>
            <person name="Beck T."/>
            <person name="Vogl C."/>
            <person name="Tomley F."/>
            <person name="Blake D.P."/>
            <person name="Joachim A."/>
        </authorList>
    </citation>
    <scope>NUCLEOTIDE SEQUENCE [LARGE SCALE GENOMIC DNA]</scope>
    <source>
        <strain evidence="2 3">Wien I</strain>
    </source>
</reference>
<keyword evidence="3" id="KW-1185">Reference proteome</keyword>
<accession>A0A2C6KI72</accession>
<dbReference type="GeneID" id="94429344"/>
<evidence type="ECO:0000313" key="3">
    <source>
        <dbReference type="Proteomes" id="UP000221165"/>
    </source>
</evidence>
<feature type="compositionally biased region" description="Polar residues" evidence="1">
    <location>
        <begin position="1082"/>
        <end position="1097"/>
    </location>
</feature>
<feature type="region of interest" description="Disordered" evidence="1">
    <location>
        <begin position="933"/>
        <end position="960"/>
    </location>
</feature>
<keyword evidence="2" id="KW-0472">Membrane</keyword>
<dbReference type="RefSeq" id="XP_067921891.1">
    <property type="nucleotide sequence ID" value="XM_068066133.1"/>
</dbReference>
<feature type="region of interest" description="Disordered" evidence="1">
    <location>
        <begin position="1662"/>
        <end position="1758"/>
    </location>
</feature>
<feature type="compositionally biased region" description="Basic and acidic residues" evidence="1">
    <location>
        <begin position="1369"/>
        <end position="1381"/>
    </location>
</feature>
<feature type="compositionally biased region" description="Basic and acidic residues" evidence="1">
    <location>
        <begin position="715"/>
        <end position="733"/>
    </location>
</feature>
<feature type="region of interest" description="Disordered" evidence="1">
    <location>
        <begin position="365"/>
        <end position="384"/>
    </location>
</feature>
<protein>
    <submittedName>
        <fullName evidence="2">Transmembrane protein</fullName>
    </submittedName>
</protein>